<proteinExistence type="inferred from homology"/>
<evidence type="ECO:0000256" key="4">
    <source>
        <dbReference type="ARBA" id="ARBA00035178"/>
    </source>
</evidence>
<dbReference type="PANTHER" id="PTHR35534:SF1">
    <property type="entry name" value="LARGE RIBOSOMAL SUBUNIT PROTEIN BL32"/>
    <property type="match status" value="1"/>
</dbReference>
<organism evidence="7">
    <name type="scientific">candidate division CPR3 bacterium</name>
    <dbReference type="NCBI Taxonomy" id="2268181"/>
    <lineage>
        <taxon>Bacteria</taxon>
        <taxon>Bacteria division CPR3</taxon>
    </lineage>
</organism>
<evidence type="ECO:0000256" key="6">
    <source>
        <dbReference type="SAM" id="MobiDB-lite"/>
    </source>
</evidence>
<dbReference type="InterPro" id="IPR011332">
    <property type="entry name" value="Ribosomal_zn-bd"/>
</dbReference>
<dbReference type="EMBL" id="DSYQ01000008">
    <property type="protein sequence ID" value="HGT71067.1"/>
    <property type="molecule type" value="Genomic_DNA"/>
</dbReference>
<reference evidence="7" key="1">
    <citation type="journal article" date="2020" name="mSystems">
        <title>Genome- and Community-Level Interaction Insights into Carbon Utilization and Element Cycling Functions of Hydrothermarchaeota in Hydrothermal Sediment.</title>
        <authorList>
            <person name="Zhou Z."/>
            <person name="Liu Y."/>
            <person name="Xu W."/>
            <person name="Pan J."/>
            <person name="Luo Z.H."/>
            <person name="Li M."/>
        </authorList>
    </citation>
    <scope>NUCLEOTIDE SEQUENCE [LARGE SCALE GENOMIC DNA]</scope>
    <source>
        <strain evidence="7">SpSt-579</strain>
    </source>
</reference>
<accession>A0A7C4M0N3</accession>
<evidence type="ECO:0000313" key="7">
    <source>
        <dbReference type="EMBL" id="HGT71067.1"/>
    </source>
</evidence>
<sequence>MAEPKKKMSKMRTATRRRQNQKVKTSGISVCKQCKSPKIPHQICKVCGTYNGRQIKNPSVGKIKTKTK</sequence>
<dbReference type="NCBIfam" id="TIGR01031">
    <property type="entry name" value="rpmF_bact"/>
    <property type="match status" value="1"/>
</dbReference>
<dbReference type="AlphaFoldDB" id="A0A7C4M0N3"/>
<evidence type="ECO:0000256" key="3">
    <source>
        <dbReference type="ARBA" id="ARBA00023274"/>
    </source>
</evidence>
<dbReference type="InterPro" id="IPR044957">
    <property type="entry name" value="Ribosomal_bL32_bact"/>
</dbReference>
<evidence type="ECO:0000256" key="1">
    <source>
        <dbReference type="ARBA" id="ARBA00008560"/>
    </source>
</evidence>
<dbReference type="Pfam" id="PF01783">
    <property type="entry name" value="Ribosomal_L32p"/>
    <property type="match status" value="1"/>
</dbReference>
<dbReference type="InterPro" id="IPR002677">
    <property type="entry name" value="Ribosomal_bL32"/>
</dbReference>
<dbReference type="GO" id="GO:0015934">
    <property type="term" value="C:large ribosomal subunit"/>
    <property type="evidence" value="ECO:0007669"/>
    <property type="project" value="InterPro"/>
</dbReference>
<feature type="region of interest" description="Disordered" evidence="6">
    <location>
        <begin position="1"/>
        <end position="26"/>
    </location>
</feature>
<comment type="similarity">
    <text evidence="1 5">Belongs to the bacterial ribosomal protein bL32 family.</text>
</comment>
<dbReference type="GO" id="GO:0003735">
    <property type="term" value="F:structural constituent of ribosome"/>
    <property type="evidence" value="ECO:0007669"/>
    <property type="project" value="InterPro"/>
</dbReference>
<feature type="compositionally biased region" description="Basic residues" evidence="6">
    <location>
        <begin position="7"/>
        <end position="21"/>
    </location>
</feature>
<gene>
    <name evidence="5" type="primary">rpmF</name>
    <name evidence="7" type="ORF">ENT43_02280</name>
</gene>
<dbReference type="GO" id="GO:0006412">
    <property type="term" value="P:translation"/>
    <property type="evidence" value="ECO:0007669"/>
    <property type="project" value="UniProtKB-UniRule"/>
</dbReference>
<evidence type="ECO:0000256" key="2">
    <source>
        <dbReference type="ARBA" id="ARBA00022980"/>
    </source>
</evidence>
<dbReference type="HAMAP" id="MF_00340">
    <property type="entry name" value="Ribosomal_bL32"/>
    <property type="match status" value="1"/>
</dbReference>
<keyword evidence="3 5" id="KW-0687">Ribonucleoprotein</keyword>
<dbReference type="SUPFAM" id="SSF57829">
    <property type="entry name" value="Zn-binding ribosomal proteins"/>
    <property type="match status" value="1"/>
</dbReference>
<dbReference type="PANTHER" id="PTHR35534">
    <property type="entry name" value="50S RIBOSOMAL PROTEIN L32"/>
    <property type="match status" value="1"/>
</dbReference>
<name>A0A7C4M0N3_UNCC3</name>
<evidence type="ECO:0000256" key="5">
    <source>
        <dbReference type="HAMAP-Rule" id="MF_00340"/>
    </source>
</evidence>
<comment type="caution">
    <text evidence="7">The sequence shown here is derived from an EMBL/GenBank/DDBJ whole genome shotgun (WGS) entry which is preliminary data.</text>
</comment>
<keyword evidence="2 5" id="KW-0689">Ribosomal protein</keyword>
<protein>
    <recommendedName>
        <fullName evidence="4 5">Large ribosomal subunit protein bL32</fullName>
    </recommendedName>
</protein>